<dbReference type="Proteomes" id="UP001597497">
    <property type="component" value="Unassembled WGS sequence"/>
</dbReference>
<evidence type="ECO:0000313" key="3">
    <source>
        <dbReference type="Proteomes" id="UP001597497"/>
    </source>
</evidence>
<accession>A0ABW5R8H9</accession>
<organism evidence="2 3">
    <name type="scientific">Marinicrinis sediminis</name>
    <dbReference type="NCBI Taxonomy" id="1652465"/>
    <lineage>
        <taxon>Bacteria</taxon>
        <taxon>Bacillati</taxon>
        <taxon>Bacillota</taxon>
        <taxon>Bacilli</taxon>
        <taxon>Bacillales</taxon>
        <taxon>Paenibacillaceae</taxon>
    </lineage>
</organism>
<feature type="domain" description="Helix-turn-helix conjugative transposon-like" evidence="1">
    <location>
        <begin position="18"/>
        <end position="69"/>
    </location>
</feature>
<sequence length="73" mass="8642">MEKEVAREIERKSALIVELVRESRKGNQEAMQLLLDIYEDEIIKFARYTRLPTEDAIQSIKTEFLECILLEEL</sequence>
<gene>
    <name evidence="2" type="ORF">ACFSUC_02225</name>
</gene>
<dbReference type="EMBL" id="JBHUMM010000002">
    <property type="protein sequence ID" value="MFD2670422.1"/>
    <property type="molecule type" value="Genomic_DNA"/>
</dbReference>
<dbReference type="Pfam" id="PF12645">
    <property type="entry name" value="HTH_16"/>
    <property type="match status" value="1"/>
</dbReference>
<proteinExistence type="predicted"/>
<keyword evidence="3" id="KW-1185">Reference proteome</keyword>
<evidence type="ECO:0000313" key="2">
    <source>
        <dbReference type="EMBL" id="MFD2670422.1"/>
    </source>
</evidence>
<name>A0ABW5R8H9_9BACL</name>
<comment type="caution">
    <text evidence="2">The sequence shown here is derived from an EMBL/GenBank/DDBJ whole genome shotgun (WGS) entry which is preliminary data.</text>
</comment>
<evidence type="ECO:0000259" key="1">
    <source>
        <dbReference type="Pfam" id="PF12645"/>
    </source>
</evidence>
<dbReference type="RefSeq" id="WP_379927805.1">
    <property type="nucleotide sequence ID" value="NZ_JBHUMM010000002.1"/>
</dbReference>
<dbReference type="InterPro" id="IPR024760">
    <property type="entry name" value="HTH_dom_conjug_TS-like"/>
</dbReference>
<reference evidence="3" key="1">
    <citation type="journal article" date="2019" name="Int. J. Syst. Evol. Microbiol.">
        <title>The Global Catalogue of Microorganisms (GCM) 10K type strain sequencing project: providing services to taxonomists for standard genome sequencing and annotation.</title>
        <authorList>
            <consortium name="The Broad Institute Genomics Platform"/>
            <consortium name="The Broad Institute Genome Sequencing Center for Infectious Disease"/>
            <person name="Wu L."/>
            <person name="Ma J."/>
        </authorList>
    </citation>
    <scope>NUCLEOTIDE SEQUENCE [LARGE SCALE GENOMIC DNA]</scope>
    <source>
        <strain evidence="3">KCTC 33676</strain>
    </source>
</reference>
<protein>
    <submittedName>
        <fullName evidence="2">Helix-turn-helix domain-containing protein</fullName>
    </submittedName>
</protein>